<evidence type="ECO:0000313" key="2">
    <source>
        <dbReference type="Proteomes" id="UP000256964"/>
    </source>
</evidence>
<organism evidence="1 2">
    <name type="scientific">Lentinus brumalis</name>
    <dbReference type="NCBI Taxonomy" id="2498619"/>
    <lineage>
        <taxon>Eukaryota</taxon>
        <taxon>Fungi</taxon>
        <taxon>Dikarya</taxon>
        <taxon>Basidiomycota</taxon>
        <taxon>Agaricomycotina</taxon>
        <taxon>Agaricomycetes</taxon>
        <taxon>Polyporales</taxon>
        <taxon>Polyporaceae</taxon>
        <taxon>Lentinus</taxon>
    </lineage>
</organism>
<name>A0A371CYP1_9APHY</name>
<dbReference type="Proteomes" id="UP000256964">
    <property type="component" value="Unassembled WGS sequence"/>
</dbReference>
<accession>A0A371CYP1</accession>
<proteinExistence type="predicted"/>
<sequence>MNCCRKSKSVGPSLILGTGSEVPATACHPFLGVLIDRQLRFHEQVARAYAKGSTWTAAIGRMARTRHGLSLPIVRRLYLAAAIPSMLYAVDTFITPL</sequence>
<gene>
    <name evidence="1" type="ORF">OH76DRAFT_1357915</name>
</gene>
<evidence type="ECO:0000313" key="1">
    <source>
        <dbReference type="EMBL" id="RDX45386.1"/>
    </source>
</evidence>
<protein>
    <submittedName>
        <fullName evidence="1">Uncharacterized protein</fullName>
    </submittedName>
</protein>
<reference evidence="1 2" key="1">
    <citation type="journal article" date="2018" name="Biotechnol. Biofuels">
        <title>Integrative visual omics of the white-rot fungus Polyporus brumalis exposes the biotechnological potential of its oxidative enzymes for delignifying raw plant biomass.</title>
        <authorList>
            <person name="Miyauchi S."/>
            <person name="Rancon A."/>
            <person name="Drula E."/>
            <person name="Hage H."/>
            <person name="Chaduli D."/>
            <person name="Favel A."/>
            <person name="Grisel S."/>
            <person name="Henrissat B."/>
            <person name="Herpoel-Gimbert I."/>
            <person name="Ruiz-Duenas F.J."/>
            <person name="Chevret D."/>
            <person name="Hainaut M."/>
            <person name="Lin J."/>
            <person name="Wang M."/>
            <person name="Pangilinan J."/>
            <person name="Lipzen A."/>
            <person name="Lesage-Meessen L."/>
            <person name="Navarro D."/>
            <person name="Riley R."/>
            <person name="Grigoriev I.V."/>
            <person name="Zhou S."/>
            <person name="Raouche S."/>
            <person name="Rosso M.N."/>
        </authorList>
    </citation>
    <scope>NUCLEOTIDE SEQUENCE [LARGE SCALE GENOMIC DNA]</scope>
    <source>
        <strain evidence="1 2">BRFM 1820</strain>
    </source>
</reference>
<feature type="non-terminal residue" evidence="1">
    <location>
        <position position="97"/>
    </location>
</feature>
<dbReference type="STRING" id="139420.A0A371CYP1"/>
<dbReference type="OrthoDB" id="2800937at2759"/>
<keyword evidence="2" id="KW-1185">Reference proteome</keyword>
<dbReference type="AlphaFoldDB" id="A0A371CYP1"/>
<dbReference type="EMBL" id="KZ857438">
    <property type="protein sequence ID" value="RDX45386.1"/>
    <property type="molecule type" value="Genomic_DNA"/>
</dbReference>